<dbReference type="AlphaFoldDB" id="A0A423WJ53"/>
<protein>
    <submittedName>
        <fullName evidence="1">Uncharacterized protein</fullName>
    </submittedName>
</protein>
<gene>
    <name evidence="1" type="ORF">VSDG_01478</name>
</gene>
<evidence type="ECO:0000313" key="1">
    <source>
        <dbReference type="EMBL" id="ROW03365.1"/>
    </source>
</evidence>
<dbReference type="EMBL" id="LJZO01000003">
    <property type="protein sequence ID" value="ROW03365.1"/>
    <property type="molecule type" value="Genomic_DNA"/>
</dbReference>
<proteinExistence type="predicted"/>
<organism evidence="1 2">
    <name type="scientific">Cytospora chrysosperma</name>
    <name type="common">Cytospora canker fungus</name>
    <name type="synonym">Sphaeria chrysosperma</name>
    <dbReference type="NCBI Taxonomy" id="252740"/>
    <lineage>
        <taxon>Eukaryota</taxon>
        <taxon>Fungi</taxon>
        <taxon>Dikarya</taxon>
        <taxon>Ascomycota</taxon>
        <taxon>Pezizomycotina</taxon>
        <taxon>Sordariomycetes</taxon>
        <taxon>Sordariomycetidae</taxon>
        <taxon>Diaporthales</taxon>
        <taxon>Cytosporaceae</taxon>
        <taxon>Cytospora</taxon>
    </lineage>
</organism>
<reference evidence="1 2" key="1">
    <citation type="submission" date="2015-09" db="EMBL/GenBank/DDBJ databases">
        <title>Host preference determinants of Valsa canker pathogens revealed by comparative genomics.</title>
        <authorList>
            <person name="Yin Z."/>
            <person name="Huang L."/>
        </authorList>
    </citation>
    <scope>NUCLEOTIDE SEQUENCE [LARGE SCALE GENOMIC DNA]</scope>
    <source>
        <strain evidence="1 2">YSFL</strain>
    </source>
</reference>
<name>A0A423WJ53_CYTCH</name>
<keyword evidence="2" id="KW-1185">Reference proteome</keyword>
<dbReference type="Proteomes" id="UP000284375">
    <property type="component" value="Unassembled WGS sequence"/>
</dbReference>
<accession>A0A423WJ53</accession>
<comment type="caution">
    <text evidence="1">The sequence shown here is derived from an EMBL/GenBank/DDBJ whole genome shotgun (WGS) entry which is preliminary data.</text>
</comment>
<sequence>MRAESLVSAYQQSKRLDVKAGTSTTESMGTHDVPRTTEILRDRSRSHAASVATLNNNLPGKSSLLVPICCPKHAR</sequence>
<evidence type="ECO:0000313" key="2">
    <source>
        <dbReference type="Proteomes" id="UP000284375"/>
    </source>
</evidence>